<evidence type="ECO:0000256" key="12">
    <source>
        <dbReference type="ARBA" id="ARBA00047428"/>
    </source>
</evidence>
<dbReference type="InterPro" id="IPR014729">
    <property type="entry name" value="Rossmann-like_a/b/a_fold"/>
</dbReference>
<comment type="caution">
    <text evidence="15">The sequence shown here is derived from an EMBL/GenBank/DDBJ whole genome shotgun (WGS) entry which is preliminary data.</text>
</comment>
<dbReference type="InterPro" id="IPR011913">
    <property type="entry name" value="RfaE_dom_I"/>
</dbReference>
<dbReference type="NCBIfam" id="TIGR02199">
    <property type="entry name" value="rfaE_dom_II"/>
    <property type="match status" value="1"/>
</dbReference>
<dbReference type="EMBL" id="SNRY01000032">
    <property type="protein sequence ID" value="KAA6350180.1"/>
    <property type="molecule type" value="Genomic_DNA"/>
</dbReference>
<keyword evidence="10" id="KW-0511">Multifunctional enzyme</keyword>
<sequence length="472" mass="52886">MMDLKKIKQAKVLVIGDVMVDTYHIGRVKRISPEAPIPIVQVGKTYSVPGGAANVARNLVELGCETYVVGIIGKDYNGELLKKMFMDLHIESSLIQTKYPTTTKTRIIGNNQQIVRIDFEQEKVVLESELNELIQMIEKKILSFDIVVISDYGKGLCNDMICKNVISLSRKYEKRVIVDPKGGNWDKYSNATIITPNLKELSEVFGIEIENEDSLIYTAGEKIIKDYNIDNLLVTRSEKGMTLIYDSGNKHKDIKTEAKEVYDVSGAGDTVIATLAVSLAACFTLFDAIALSNKAASIVVSKIGTSPVLYSELEECISLHTKRKLISNSQLQKLVNNWQKNNKKIVFTNGCFDIIHKGHVCYLQAAKSLGDVLVVGLNSDMSVKRLKGEQRPVNKEEDRIIVLEAFECVDYIVLFSDDTPYNLLREIRPDVLVKGGDYKIEDVVGREFAQETIILDYQEGYSSSNVINHLRK</sequence>
<evidence type="ECO:0000313" key="15">
    <source>
        <dbReference type="EMBL" id="KAA6350180.1"/>
    </source>
</evidence>
<dbReference type="InterPro" id="IPR023030">
    <property type="entry name" value="Bifunc_HldE"/>
</dbReference>
<evidence type="ECO:0000259" key="14">
    <source>
        <dbReference type="Pfam" id="PF01467"/>
    </source>
</evidence>
<keyword evidence="8" id="KW-0418">Kinase</keyword>
<dbReference type="InterPro" id="IPR029056">
    <property type="entry name" value="Ribokinase-like"/>
</dbReference>
<dbReference type="PANTHER" id="PTHR46969:SF1">
    <property type="entry name" value="BIFUNCTIONAL PROTEIN HLDE"/>
    <property type="match status" value="1"/>
</dbReference>
<dbReference type="PROSITE" id="PS00583">
    <property type="entry name" value="PFKB_KINASES_1"/>
    <property type="match status" value="1"/>
</dbReference>
<dbReference type="GO" id="GO:0016773">
    <property type="term" value="F:phosphotransferase activity, alcohol group as acceptor"/>
    <property type="evidence" value="ECO:0007669"/>
    <property type="project" value="InterPro"/>
</dbReference>
<dbReference type="NCBIfam" id="NF008454">
    <property type="entry name" value="PRK11316.1"/>
    <property type="match status" value="1"/>
</dbReference>
<dbReference type="GO" id="GO:0033785">
    <property type="term" value="F:heptose 7-phosphate kinase activity"/>
    <property type="evidence" value="ECO:0007669"/>
    <property type="project" value="TreeGrafter"/>
</dbReference>
<comment type="function">
    <text evidence="1">Catalyzes the phosphorylation of D-glycero-D-manno-heptose 7-phosphate at the C-1 position to selectively form D-glycero-beta-D-manno-heptose-1,7-bisphosphate.</text>
</comment>
<evidence type="ECO:0000256" key="10">
    <source>
        <dbReference type="ARBA" id="ARBA00023268"/>
    </source>
</evidence>
<accession>A0A5J4SY90</accession>
<dbReference type="NCBIfam" id="TIGR00125">
    <property type="entry name" value="cyt_tran_rel"/>
    <property type="match status" value="1"/>
</dbReference>
<comment type="pathway">
    <text evidence="3">Bacterial outer membrane biogenesis; LPS core biosynthesis.</text>
</comment>
<evidence type="ECO:0000256" key="5">
    <source>
        <dbReference type="ARBA" id="ARBA00022679"/>
    </source>
</evidence>
<organism evidence="15">
    <name type="scientific">termite gut metagenome</name>
    <dbReference type="NCBI Taxonomy" id="433724"/>
    <lineage>
        <taxon>unclassified sequences</taxon>
        <taxon>metagenomes</taxon>
        <taxon>organismal metagenomes</taxon>
    </lineage>
</organism>
<keyword evidence="6" id="KW-0548">Nucleotidyltransferase</keyword>
<evidence type="ECO:0000256" key="8">
    <source>
        <dbReference type="ARBA" id="ARBA00022777"/>
    </source>
</evidence>
<dbReference type="HAMAP" id="MF_01603">
    <property type="entry name" value="HldE"/>
    <property type="match status" value="1"/>
</dbReference>
<name>A0A5J4SY90_9ZZZZ</name>
<evidence type="ECO:0000256" key="1">
    <source>
        <dbReference type="ARBA" id="ARBA00002319"/>
    </source>
</evidence>
<dbReference type="SUPFAM" id="SSF53613">
    <property type="entry name" value="Ribokinase-like"/>
    <property type="match status" value="1"/>
</dbReference>
<gene>
    <name evidence="15" type="ORF">EZS27_002446</name>
</gene>
<dbReference type="InterPro" id="IPR011914">
    <property type="entry name" value="RfaE_dom_II"/>
</dbReference>
<feature type="domain" description="Carbohydrate kinase PfkB" evidence="13">
    <location>
        <begin position="10"/>
        <end position="306"/>
    </location>
</feature>
<reference evidence="15" key="1">
    <citation type="submission" date="2019-03" db="EMBL/GenBank/DDBJ databases">
        <title>Single cell metagenomics reveals metabolic interactions within the superorganism composed of flagellate Streblomastix strix and complex community of Bacteroidetes bacteria on its surface.</title>
        <authorList>
            <person name="Treitli S.C."/>
            <person name="Kolisko M."/>
            <person name="Husnik F."/>
            <person name="Keeling P."/>
            <person name="Hampl V."/>
        </authorList>
    </citation>
    <scope>NUCLEOTIDE SEQUENCE</scope>
    <source>
        <strain evidence="15">STM</strain>
    </source>
</reference>
<evidence type="ECO:0000256" key="3">
    <source>
        <dbReference type="ARBA" id="ARBA00004713"/>
    </source>
</evidence>
<keyword evidence="9" id="KW-0067">ATP-binding</keyword>
<keyword evidence="7" id="KW-0547">Nucleotide-binding</keyword>
<evidence type="ECO:0000256" key="11">
    <source>
        <dbReference type="ARBA" id="ARBA00023277"/>
    </source>
</evidence>
<keyword evidence="5" id="KW-0808">Transferase</keyword>
<dbReference type="FunFam" id="3.40.1190.20:FF:000002">
    <property type="entry name" value="Bifunctional protein HldE"/>
    <property type="match status" value="1"/>
</dbReference>
<dbReference type="AlphaFoldDB" id="A0A5J4SY90"/>
<comment type="catalytic activity">
    <reaction evidence="12">
        <text>D-glycero-beta-D-manno-heptose 1-phosphate + ATP + H(+) = ADP-D-glycero-beta-D-manno-heptose + diphosphate</text>
        <dbReference type="Rhea" id="RHEA:27465"/>
        <dbReference type="ChEBI" id="CHEBI:15378"/>
        <dbReference type="ChEBI" id="CHEBI:30616"/>
        <dbReference type="ChEBI" id="CHEBI:33019"/>
        <dbReference type="ChEBI" id="CHEBI:59967"/>
        <dbReference type="ChEBI" id="CHEBI:61593"/>
        <dbReference type="EC" id="2.7.7.70"/>
    </reaction>
</comment>
<comment type="function">
    <text evidence="2">Catalyzes the ADP transfer from ATP to D-glycero-beta-D-manno-heptose 1-phosphate, yielding ADP-D-glycero-beta-D-manno-heptose.</text>
</comment>
<dbReference type="Gene3D" id="3.40.1190.20">
    <property type="match status" value="1"/>
</dbReference>
<evidence type="ECO:0000256" key="9">
    <source>
        <dbReference type="ARBA" id="ARBA00022840"/>
    </source>
</evidence>
<dbReference type="CDD" id="cd01172">
    <property type="entry name" value="RfaE_like"/>
    <property type="match status" value="1"/>
</dbReference>
<dbReference type="GO" id="GO:0033786">
    <property type="term" value="F:heptose-1-phosphate adenylyltransferase activity"/>
    <property type="evidence" value="ECO:0007669"/>
    <property type="project" value="TreeGrafter"/>
</dbReference>
<feature type="domain" description="Cytidyltransferase-like" evidence="14">
    <location>
        <begin position="347"/>
        <end position="467"/>
    </location>
</feature>
<proteinExistence type="inferred from homology"/>
<dbReference type="GO" id="GO:0005524">
    <property type="term" value="F:ATP binding"/>
    <property type="evidence" value="ECO:0007669"/>
    <property type="project" value="UniProtKB-KW"/>
</dbReference>
<dbReference type="PANTHER" id="PTHR46969">
    <property type="entry name" value="BIFUNCTIONAL PROTEIN HLDE"/>
    <property type="match status" value="1"/>
</dbReference>
<evidence type="ECO:0000259" key="13">
    <source>
        <dbReference type="Pfam" id="PF00294"/>
    </source>
</evidence>
<keyword evidence="11" id="KW-0119">Carbohydrate metabolism</keyword>
<dbReference type="InterPro" id="IPR011611">
    <property type="entry name" value="PfkB_dom"/>
</dbReference>
<evidence type="ECO:0000256" key="2">
    <source>
        <dbReference type="ARBA" id="ARBA00003753"/>
    </source>
</evidence>
<evidence type="ECO:0000256" key="6">
    <source>
        <dbReference type="ARBA" id="ARBA00022695"/>
    </source>
</evidence>
<dbReference type="SUPFAM" id="SSF52374">
    <property type="entry name" value="Nucleotidylyl transferase"/>
    <property type="match status" value="1"/>
</dbReference>
<dbReference type="InterPro" id="IPR002173">
    <property type="entry name" value="Carboh/pur_kinase_PfkB_CS"/>
</dbReference>
<dbReference type="NCBIfam" id="TIGR02198">
    <property type="entry name" value="rfaE_dom_I"/>
    <property type="match status" value="1"/>
</dbReference>
<dbReference type="Gene3D" id="3.40.50.620">
    <property type="entry name" value="HUPs"/>
    <property type="match status" value="1"/>
</dbReference>
<protein>
    <recommendedName>
        <fullName evidence="4">D-glycero-beta-D-manno-heptose 1-phosphate adenylyltransferase</fullName>
        <ecNumber evidence="4">2.7.7.70</ecNumber>
    </recommendedName>
</protein>
<dbReference type="UniPathway" id="UPA00958"/>
<dbReference type="EC" id="2.7.7.70" evidence="4"/>
<dbReference type="Pfam" id="PF01467">
    <property type="entry name" value="CTP_transf_like"/>
    <property type="match status" value="1"/>
</dbReference>
<evidence type="ECO:0000256" key="4">
    <source>
        <dbReference type="ARBA" id="ARBA00012519"/>
    </source>
</evidence>
<dbReference type="Pfam" id="PF00294">
    <property type="entry name" value="PfkB"/>
    <property type="match status" value="1"/>
</dbReference>
<dbReference type="GO" id="GO:0009244">
    <property type="term" value="P:lipopolysaccharide core region biosynthetic process"/>
    <property type="evidence" value="ECO:0007669"/>
    <property type="project" value="UniProtKB-UniPathway"/>
</dbReference>
<dbReference type="GO" id="GO:0005829">
    <property type="term" value="C:cytosol"/>
    <property type="evidence" value="ECO:0007669"/>
    <property type="project" value="TreeGrafter"/>
</dbReference>
<dbReference type="InterPro" id="IPR004821">
    <property type="entry name" value="Cyt_trans-like"/>
</dbReference>
<evidence type="ECO:0000256" key="7">
    <source>
        <dbReference type="ARBA" id="ARBA00022741"/>
    </source>
</evidence>